<dbReference type="AlphaFoldDB" id="A0A381NF85"/>
<accession>A0A381NF85</accession>
<sequence>MNIKKKLKTVNADEFGLPSRIKLAIDSKDNHYIIKNIKSRIIMKDGEKINEIANQIKPNTKGLVFLATTAPVCSKTKNYLEEKKINIVFDYIVL</sequence>
<reference evidence="1" key="1">
    <citation type="submission" date="2018-05" db="EMBL/GenBank/DDBJ databases">
        <authorList>
            <person name="Lanie J.A."/>
            <person name="Ng W.-L."/>
            <person name="Kazmierczak K.M."/>
            <person name="Andrzejewski T.M."/>
            <person name="Davidsen T.M."/>
            <person name="Wayne K.J."/>
            <person name="Tettelin H."/>
            <person name="Glass J.I."/>
            <person name="Rusch D."/>
            <person name="Podicherti R."/>
            <person name="Tsui H.-C.T."/>
            <person name="Winkler M.E."/>
        </authorList>
    </citation>
    <scope>NUCLEOTIDE SEQUENCE</scope>
</reference>
<gene>
    <name evidence="1" type="ORF">METZ01_LOCUS5342</name>
</gene>
<dbReference type="EMBL" id="UINC01000277">
    <property type="protein sequence ID" value="SUZ52488.1"/>
    <property type="molecule type" value="Genomic_DNA"/>
</dbReference>
<evidence type="ECO:0000313" key="1">
    <source>
        <dbReference type="EMBL" id="SUZ52488.1"/>
    </source>
</evidence>
<protein>
    <submittedName>
        <fullName evidence="1">Uncharacterized protein</fullName>
    </submittedName>
</protein>
<proteinExistence type="predicted"/>
<name>A0A381NF85_9ZZZZ</name>
<organism evidence="1">
    <name type="scientific">marine metagenome</name>
    <dbReference type="NCBI Taxonomy" id="408172"/>
    <lineage>
        <taxon>unclassified sequences</taxon>
        <taxon>metagenomes</taxon>
        <taxon>ecological metagenomes</taxon>
    </lineage>
</organism>